<dbReference type="Gene3D" id="3.40.30.10">
    <property type="entry name" value="Glutaredoxin"/>
    <property type="match status" value="1"/>
</dbReference>
<evidence type="ECO:0000256" key="1">
    <source>
        <dbReference type="SAM" id="Coils"/>
    </source>
</evidence>
<dbReference type="EMBL" id="KB932203">
    <property type="protein sequence ID" value="KCV71029.1"/>
    <property type="molecule type" value="Genomic_DNA"/>
</dbReference>
<sequence length="678" mass="74219">MDYLSEDQLNLVLSLQAIASEPDFETCMSVLIQNDWDLEAAMEHLTQQRPVADLASLQSQMSATHPAAYYVDSSSDGDASSSSDQEDGHLLDSDSDSDSDSTSDVEASARRRIAQAHAAHRAVLEATARPGTGGSHIRASSSGSGSPGPRRSLLNILSFVYYSLAQTPPFLNNLPRPLSYTPIRLVLNVAWSVLVFSLRAPLFVAMSIISPSSLREPDTSRQTPTQVARRFSLDFSENYVSNPESANQLNFFEGSFVEALDRSEMDASFLVVYLHSPDQPLTPIFCRDVLASADFLDLMRRPLPSFAGLGLDADEEADQASDMAGADDKPPFLLWGGTVLEKDAYHVAVSSNVLAYPFLAVLKMARGETTVLARIDGFPSSFFQSAAAAAATPGTADASAATDTTGDGRGPAMRRFVLQRLRDVLTTFGPELSQIRSTRAAQRRARVTNADIIQQQRREYLESIEIDRRRREEEEAAQRQQRELIEQEEARAAREAAARLERQQARQNRRDMHRIRHLSFSEELLQRTPLLEKGAPGAIAIAISSSTPQRSVFYFNPTEHRLAHLFAVVDTHSKPEFHMQSSFALFLPLTREKFTRPLLPEESTADLGLDQLLADADLAANFLGLTLQELGIQNMSAMRVVEDDTDDDDSSSSSSADDGSGSSDSGSGSGTDDSEDDA</sequence>
<dbReference type="Gene3D" id="1.10.8.10">
    <property type="entry name" value="DNA helicase RuvA subunit, C-terminal domain"/>
    <property type="match status" value="1"/>
</dbReference>
<dbReference type="OrthoDB" id="1026733at2759"/>
<gene>
    <name evidence="4" type="ORF">H696_01976</name>
</gene>
<feature type="region of interest" description="Disordered" evidence="2">
    <location>
        <begin position="70"/>
        <end position="110"/>
    </location>
</feature>
<dbReference type="AlphaFoldDB" id="A0A058Z9R3"/>
<dbReference type="PANTHER" id="PTHR23322">
    <property type="entry name" value="FAS-ASSOCIATED PROTEIN"/>
    <property type="match status" value="1"/>
</dbReference>
<dbReference type="STRING" id="691883.A0A058Z9R3"/>
<evidence type="ECO:0000256" key="2">
    <source>
        <dbReference type="SAM" id="MobiDB-lite"/>
    </source>
</evidence>
<feature type="compositionally biased region" description="Low complexity" evidence="2">
    <location>
        <begin position="72"/>
        <end position="83"/>
    </location>
</feature>
<keyword evidence="1" id="KW-0175">Coiled coil</keyword>
<dbReference type="GO" id="GO:0036503">
    <property type="term" value="P:ERAD pathway"/>
    <property type="evidence" value="ECO:0007669"/>
    <property type="project" value="TreeGrafter"/>
</dbReference>
<dbReference type="RefSeq" id="XP_009494152.1">
    <property type="nucleotide sequence ID" value="XM_009495877.1"/>
</dbReference>
<feature type="compositionally biased region" description="Acidic residues" evidence="2">
    <location>
        <begin position="93"/>
        <end position="103"/>
    </location>
</feature>
<proteinExistence type="predicted"/>
<reference evidence="4" key="1">
    <citation type="submission" date="2013-04" db="EMBL/GenBank/DDBJ databases">
        <title>The Genome Sequence of Fonticula alba ATCC 38817.</title>
        <authorList>
            <consortium name="The Broad Institute Genomics Platform"/>
            <person name="Russ C."/>
            <person name="Cuomo C."/>
            <person name="Burger G."/>
            <person name="Gray M.W."/>
            <person name="Holland P.W.H."/>
            <person name="King N."/>
            <person name="Lang F.B.F."/>
            <person name="Roger A.J."/>
            <person name="Ruiz-Trillo I."/>
            <person name="Brown M."/>
            <person name="Walker B."/>
            <person name="Young S."/>
            <person name="Zeng Q."/>
            <person name="Gargeya S."/>
            <person name="Fitzgerald M."/>
            <person name="Haas B."/>
            <person name="Abouelleil A."/>
            <person name="Allen A.W."/>
            <person name="Alvarado L."/>
            <person name="Arachchi H.M."/>
            <person name="Berlin A.M."/>
            <person name="Chapman S.B."/>
            <person name="Gainer-Dewar J."/>
            <person name="Goldberg J."/>
            <person name="Griggs A."/>
            <person name="Gujja S."/>
            <person name="Hansen M."/>
            <person name="Howarth C."/>
            <person name="Imamovic A."/>
            <person name="Ireland A."/>
            <person name="Larimer J."/>
            <person name="McCowan C."/>
            <person name="Murphy C."/>
            <person name="Pearson M."/>
            <person name="Poon T.W."/>
            <person name="Priest M."/>
            <person name="Roberts A."/>
            <person name="Saif S."/>
            <person name="Shea T."/>
            <person name="Sisk P."/>
            <person name="Sykes S."/>
            <person name="Wortman J."/>
            <person name="Nusbaum C."/>
            <person name="Birren B."/>
        </authorList>
    </citation>
    <scope>NUCLEOTIDE SEQUENCE [LARGE SCALE GENOMIC DNA]</scope>
    <source>
        <strain evidence="4">ATCC 38817</strain>
    </source>
</reference>
<feature type="compositionally biased region" description="Low complexity" evidence="2">
    <location>
        <begin position="651"/>
        <end position="666"/>
    </location>
</feature>
<feature type="domain" description="UAS" evidence="3">
    <location>
        <begin position="230"/>
        <end position="384"/>
    </location>
</feature>
<dbReference type="InterPro" id="IPR006577">
    <property type="entry name" value="UAS"/>
</dbReference>
<name>A0A058Z9R3_FONAL</name>
<organism evidence="4">
    <name type="scientific">Fonticula alba</name>
    <name type="common">Slime mold</name>
    <dbReference type="NCBI Taxonomy" id="691883"/>
    <lineage>
        <taxon>Eukaryota</taxon>
        <taxon>Rotosphaerida</taxon>
        <taxon>Fonticulaceae</taxon>
        <taxon>Fonticula</taxon>
    </lineage>
</organism>
<dbReference type="PANTHER" id="PTHR23322:SF1">
    <property type="entry name" value="FAS-ASSOCIATED FACTOR 2"/>
    <property type="match status" value="1"/>
</dbReference>
<feature type="coiled-coil region" evidence="1">
    <location>
        <begin position="470"/>
        <end position="510"/>
    </location>
</feature>
<evidence type="ECO:0000313" key="4">
    <source>
        <dbReference type="EMBL" id="KCV71029.1"/>
    </source>
</evidence>
<evidence type="ECO:0000259" key="3">
    <source>
        <dbReference type="SMART" id="SM00594"/>
    </source>
</evidence>
<dbReference type="SUPFAM" id="SSF52833">
    <property type="entry name" value="Thioredoxin-like"/>
    <property type="match status" value="1"/>
</dbReference>
<dbReference type="InterPro" id="IPR036249">
    <property type="entry name" value="Thioredoxin-like_sf"/>
</dbReference>
<protein>
    <recommendedName>
        <fullName evidence="3">UAS domain-containing protein</fullName>
    </recommendedName>
</protein>
<dbReference type="GO" id="GO:0005783">
    <property type="term" value="C:endoplasmic reticulum"/>
    <property type="evidence" value="ECO:0007669"/>
    <property type="project" value="TreeGrafter"/>
</dbReference>
<evidence type="ECO:0000313" key="5">
    <source>
        <dbReference type="Proteomes" id="UP000030693"/>
    </source>
</evidence>
<feature type="region of interest" description="Disordered" evidence="2">
    <location>
        <begin position="640"/>
        <end position="678"/>
    </location>
</feature>
<dbReference type="InterPro" id="IPR050730">
    <property type="entry name" value="UBX_domain-protein"/>
</dbReference>
<dbReference type="GeneID" id="20526701"/>
<accession>A0A058Z9R3</accession>
<feature type="region of interest" description="Disordered" evidence="2">
    <location>
        <begin position="125"/>
        <end position="149"/>
    </location>
</feature>
<dbReference type="Proteomes" id="UP000030693">
    <property type="component" value="Unassembled WGS sequence"/>
</dbReference>
<dbReference type="GO" id="GO:0043130">
    <property type="term" value="F:ubiquitin binding"/>
    <property type="evidence" value="ECO:0007669"/>
    <property type="project" value="TreeGrafter"/>
</dbReference>
<dbReference type="SMART" id="SM00594">
    <property type="entry name" value="UAS"/>
    <property type="match status" value="1"/>
</dbReference>
<keyword evidence="5" id="KW-1185">Reference proteome</keyword>